<dbReference type="PANTHER" id="PTHR47718">
    <property type="entry name" value="OS01G0519700 PROTEIN"/>
    <property type="match status" value="1"/>
</dbReference>
<dbReference type="AlphaFoldDB" id="A0A2Z6MZ12"/>
<organism evidence="2 3">
    <name type="scientific">Trifolium subterraneum</name>
    <name type="common">Subterranean clover</name>
    <dbReference type="NCBI Taxonomy" id="3900"/>
    <lineage>
        <taxon>Eukaryota</taxon>
        <taxon>Viridiplantae</taxon>
        <taxon>Streptophyta</taxon>
        <taxon>Embryophyta</taxon>
        <taxon>Tracheophyta</taxon>
        <taxon>Spermatophyta</taxon>
        <taxon>Magnoliopsida</taxon>
        <taxon>eudicotyledons</taxon>
        <taxon>Gunneridae</taxon>
        <taxon>Pentapetalae</taxon>
        <taxon>rosids</taxon>
        <taxon>fabids</taxon>
        <taxon>Fabales</taxon>
        <taxon>Fabaceae</taxon>
        <taxon>Papilionoideae</taxon>
        <taxon>50 kb inversion clade</taxon>
        <taxon>NPAAA clade</taxon>
        <taxon>Hologalegina</taxon>
        <taxon>IRL clade</taxon>
        <taxon>Trifolieae</taxon>
        <taxon>Trifolium</taxon>
    </lineage>
</organism>
<dbReference type="PANTHER" id="PTHR47718:SF2">
    <property type="entry name" value="PROTEIN FAR1-RELATED SEQUENCE 5-LIKE"/>
    <property type="match status" value="1"/>
</dbReference>
<dbReference type="Pfam" id="PF10551">
    <property type="entry name" value="MULE"/>
    <property type="match status" value="1"/>
</dbReference>
<feature type="domain" description="MULE transposase" evidence="1">
    <location>
        <begin position="55"/>
        <end position="143"/>
    </location>
</feature>
<dbReference type="InterPro" id="IPR018289">
    <property type="entry name" value="MULE_transposase_dom"/>
</dbReference>
<dbReference type="OrthoDB" id="1426481at2759"/>
<keyword evidence="3" id="KW-1185">Reference proteome</keyword>
<accession>A0A2Z6MZ12</accession>
<reference evidence="3" key="1">
    <citation type="journal article" date="2017" name="Front. Plant Sci.">
        <title>Climate Clever Clovers: New Paradigm to Reduce the Environmental Footprint of Ruminants by Breeding Low Methanogenic Forages Utilizing Haplotype Variation.</title>
        <authorList>
            <person name="Kaur P."/>
            <person name="Appels R."/>
            <person name="Bayer P.E."/>
            <person name="Keeble-Gagnere G."/>
            <person name="Wang J."/>
            <person name="Hirakawa H."/>
            <person name="Shirasawa K."/>
            <person name="Vercoe P."/>
            <person name="Stefanova K."/>
            <person name="Durmic Z."/>
            <person name="Nichols P."/>
            <person name="Revell C."/>
            <person name="Isobe S.N."/>
            <person name="Edwards D."/>
            <person name="Erskine W."/>
        </authorList>
    </citation>
    <scope>NUCLEOTIDE SEQUENCE [LARGE SCALE GENOMIC DNA]</scope>
    <source>
        <strain evidence="3">cv. Daliak</strain>
    </source>
</reference>
<evidence type="ECO:0000313" key="3">
    <source>
        <dbReference type="Proteomes" id="UP000242715"/>
    </source>
</evidence>
<dbReference type="Proteomes" id="UP000242715">
    <property type="component" value="Unassembled WGS sequence"/>
</dbReference>
<evidence type="ECO:0000313" key="2">
    <source>
        <dbReference type="EMBL" id="GAU28970.1"/>
    </source>
</evidence>
<name>A0A2Z6MZ12_TRISU</name>
<proteinExistence type="predicted"/>
<sequence>MEHGDVGYLLQYFQKKLVENPTFYHAYKMDDEDQITNVFWVDASMLIDYECFGDVISLDSTYCTNTSHRPLAVFSGFNHHRKAVIFGAALLYEETTESYKWLLETFLEAHKQKMPQTVFTDQAQAMAKALGEVMPGSYHDLCVVPAVFSYHDSFSSSSSVTSLNRAKAVKKRCGGGAIEKWCGREVVVRRR</sequence>
<evidence type="ECO:0000259" key="1">
    <source>
        <dbReference type="Pfam" id="PF10551"/>
    </source>
</evidence>
<dbReference type="EMBL" id="DF973384">
    <property type="protein sequence ID" value="GAU28970.1"/>
    <property type="molecule type" value="Genomic_DNA"/>
</dbReference>
<gene>
    <name evidence="2" type="ORF">TSUD_153860</name>
</gene>
<protein>
    <recommendedName>
        <fullName evidence="1">MULE transposase domain-containing protein</fullName>
    </recommendedName>
</protein>